<accession>A0A8S1VR95</accession>
<reference evidence="1" key="1">
    <citation type="submission" date="2021-01" db="EMBL/GenBank/DDBJ databases">
        <authorList>
            <consortium name="Genoscope - CEA"/>
            <person name="William W."/>
        </authorList>
    </citation>
    <scope>NUCLEOTIDE SEQUENCE</scope>
</reference>
<dbReference type="OrthoDB" id="298777at2759"/>
<evidence type="ECO:0000313" key="1">
    <source>
        <dbReference type="EMBL" id="CAD8178202.1"/>
    </source>
</evidence>
<dbReference type="AlphaFoldDB" id="A0A8S1VR95"/>
<keyword evidence="2" id="KW-1185">Reference proteome</keyword>
<dbReference type="Proteomes" id="UP000689195">
    <property type="component" value="Unassembled WGS sequence"/>
</dbReference>
<sequence length="572" mass="66956">MSYKKTKINLKVSDQGEVLHLKDGEILKREVISNQNEMETIFNLEQLKHLRWEGQYGKQNQKIGNWTPVWNENVLEAGGNYNDFGQKEGIWVDLHENYWEGQQITYRGEYKIGKKVGKWKIEIKQMMSDPKIIGGGQYKENTGEKIGMWKELNEDFDQCSQIVYAGEYRDGKKIGQWTIMNLDNDKTIGGGNFDEENGLKIGNWIQPHNKFNEERFCEIKFVGQYNNGKKIGIWEIQVESAGRKNLKIIGLNSYDQESGQEIGKQTELFENFSNSCQIIYHGEYKNGKKTGYWQTLSIDSNTDFGGGKYDEETGQKNGQWIEIHENFDRHLPIGYYGSYKNGIKIGKWVTKYFELNTVMQSDQAIIGSGNYDEENGLKNGDWLELDENFWRGCQVKYVGKYKNGKKYGSWDTLHQRQKDEVKIGGGSYDEATGLKTGIWVELYEHFYRNIPIVFRGVQKWCEIGTFQIGGFEFHMRLQDNINLQCQQNQVSNYPPFEISQCQSKWNFQSNYIQQILKMNLFILISSFFGCFLQMSICQKNNENYLCFQLNRLQFLMKNYKIEFQQFQKVFNP</sequence>
<organism evidence="1 2">
    <name type="scientific">Paramecium pentaurelia</name>
    <dbReference type="NCBI Taxonomy" id="43138"/>
    <lineage>
        <taxon>Eukaryota</taxon>
        <taxon>Sar</taxon>
        <taxon>Alveolata</taxon>
        <taxon>Ciliophora</taxon>
        <taxon>Intramacronucleata</taxon>
        <taxon>Oligohymenophorea</taxon>
        <taxon>Peniculida</taxon>
        <taxon>Parameciidae</taxon>
        <taxon>Paramecium</taxon>
    </lineage>
</organism>
<proteinExistence type="predicted"/>
<evidence type="ECO:0000313" key="2">
    <source>
        <dbReference type="Proteomes" id="UP000689195"/>
    </source>
</evidence>
<comment type="caution">
    <text evidence="1">The sequence shown here is derived from an EMBL/GenBank/DDBJ whole genome shotgun (WGS) entry which is preliminary data.</text>
</comment>
<protein>
    <submittedName>
        <fullName evidence="1">Uncharacterized protein</fullName>
    </submittedName>
</protein>
<dbReference type="PANTHER" id="PTHR33706:SF1">
    <property type="entry name" value="TPR REPEAT PROTEIN"/>
    <property type="match status" value="1"/>
</dbReference>
<name>A0A8S1VR95_9CILI</name>
<gene>
    <name evidence="1" type="ORF">PPENT_87.1.T0690041</name>
</gene>
<dbReference type="PANTHER" id="PTHR33706">
    <property type="entry name" value="MORN VARIANT REPEAT PROTEIN"/>
    <property type="match status" value="1"/>
</dbReference>
<dbReference type="EMBL" id="CAJJDO010000069">
    <property type="protein sequence ID" value="CAD8178202.1"/>
    <property type="molecule type" value="Genomic_DNA"/>
</dbReference>